<dbReference type="EMBL" id="CP009440">
    <property type="protein sequence ID" value="AJI52339.1"/>
    <property type="molecule type" value="Genomic_DNA"/>
</dbReference>
<dbReference type="AlphaFoldDB" id="A0A0B6CPD2"/>
<dbReference type="RefSeq" id="WP_044526108.1">
    <property type="nucleotide sequence ID" value="NZ_CP009440.1"/>
</dbReference>
<name>A0A0B6CPD2_9GAMM</name>
<dbReference type="InterPro" id="IPR010657">
    <property type="entry name" value="ImpA_N"/>
</dbReference>
<feature type="domain" description="ImpA N-terminal" evidence="2">
    <location>
        <begin position="24"/>
        <end position="123"/>
    </location>
</feature>
<sequence length="538" mass="64088">MLSFLENYIIDVTNSIEPLDISEVQYSQEFEAIENEIQKLQNVVPETPDWQLIIENGKVVLTTQGKHLKIITYIIVALYQKYKVGGLLAGLYIFSNILTQEKDAIMPYGKRKKSRINLITWMVKFIADYRDRNPQDLQLKDLDRIDQAKQDVISWFNEYHADDDNLALLQIYDWFLNAKKTLENEKRVQEQKTVLAQKEQERLKKEQEETLERQRQEQEKLKQEQEALALQQKQEQEDRDLAKIQSVENEVEEQDSSVRELAIEDLASVKEYARSELLDRLAFCKDNQDDLFTLLVQSRKILWNTIYYNDLYEEIIETSTSPDLAELNQILCISDPILKLGELEKLYIKNPFLLDIQMYMIQILDDMYMKSNDKSFRKISDFISIEIAFLISQFPNIFELSYKDRVCIPEYIYDWIFTQLVDDISIIREKFEEYIERYDVDMQYNKVIEYAKKAKFLNLKMGFLLYACDNPHLNNYSKINIIEKFVCDHYLVDQCIDNNTELREIFRNLNNLYEEYIVDTSDQSLIKRKEEIMKKISF</sequence>
<keyword evidence="1" id="KW-0175">Coiled coil</keyword>
<proteinExistence type="predicted"/>
<dbReference type="OrthoDB" id="1522895at2"/>
<dbReference type="PANTHER" id="PTHR37024">
    <property type="entry name" value="TYPE VI SECRETION SYSTEM DUF2094 AND IMPA-RELATED DOMAIN PROTEIN"/>
    <property type="match status" value="1"/>
</dbReference>
<dbReference type="PANTHER" id="PTHR37024:SF5">
    <property type="entry name" value="IMPA N-TERMINAL DOMAIN-CONTAINING PROTEIN"/>
    <property type="match status" value="1"/>
</dbReference>
<protein>
    <recommendedName>
        <fullName evidence="2">ImpA N-terminal domain-containing protein</fullName>
    </recommendedName>
</protein>
<dbReference type="Pfam" id="PF06812">
    <property type="entry name" value="ImpA_N"/>
    <property type="match status" value="1"/>
</dbReference>
<reference evidence="3 4" key="1">
    <citation type="journal article" date="2015" name="Genome Announc.">
        <title>Genome sequencing of 18 francisella strains to aid in assay development and testing.</title>
        <authorList>
            <person name="Johnson S.L."/>
            <person name="Daligault H.E."/>
            <person name="Davenport K.W."/>
            <person name="Coyne S.R."/>
            <person name="Frey K.G."/>
            <person name="Koroleva G.I."/>
            <person name="Broomall S.M."/>
            <person name="Bishop-Lilly K.A."/>
            <person name="Bruce D.C."/>
            <person name="Chertkov O."/>
            <person name="Freitas T."/>
            <person name="Jaissle J."/>
            <person name="Ladner J.T."/>
            <person name="Rosenzweig C.N."/>
            <person name="Gibbons H.S."/>
            <person name="Palacios G.F."/>
            <person name="Redden C.L."/>
            <person name="Xu Y."/>
            <person name="Minogue T.D."/>
            <person name="Chain P.S."/>
        </authorList>
    </citation>
    <scope>NUCLEOTIDE SEQUENCE [LARGE SCALE GENOMIC DNA]</scope>
    <source>
        <strain evidence="3 4">GA01-2794</strain>
    </source>
</reference>
<dbReference type="KEGG" id="fpz:LA55_938"/>
<dbReference type="Proteomes" id="UP000031830">
    <property type="component" value="Chromosome"/>
</dbReference>
<feature type="coiled-coil region" evidence="1">
    <location>
        <begin position="179"/>
        <end position="264"/>
    </location>
</feature>
<gene>
    <name evidence="3" type="ORF">LA55_938</name>
</gene>
<evidence type="ECO:0000313" key="4">
    <source>
        <dbReference type="Proteomes" id="UP000031830"/>
    </source>
</evidence>
<evidence type="ECO:0000313" key="3">
    <source>
        <dbReference type="EMBL" id="AJI52339.1"/>
    </source>
</evidence>
<evidence type="ECO:0000256" key="1">
    <source>
        <dbReference type="SAM" id="Coils"/>
    </source>
</evidence>
<organism evidence="3 4">
    <name type="scientific">Francisella philomiragia</name>
    <dbReference type="NCBI Taxonomy" id="28110"/>
    <lineage>
        <taxon>Bacteria</taxon>
        <taxon>Pseudomonadati</taxon>
        <taxon>Pseudomonadota</taxon>
        <taxon>Gammaproteobacteria</taxon>
        <taxon>Thiotrichales</taxon>
        <taxon>Francisellaceae</taxon>
        <taxon>Francisella</taxon>
    </lineage>
</organism>
<evidence type="ECO:0000259" key="2">
    <source>
        <dbReference type="Pfam" id="PF06812"/>
    </source>
</evidence>
<accession>A0A0B6CPD2</accession>